<dbReference type="Pfam" id="PF00662">
    <property type="entry name" value="Proton_antipo_N"/>
    <property type="match status" value="1"/>
</dbReference>
<evidence type="ECO:0000313" key="10">
    <source>
        <dbReference type="Proteomes" id="UP001597112"/>
    </source>
</evidence>
<evidence type="ECO:0000256" key="3">
    <source>
        <dbReference type="ARBA" id="ARBA00022989"/>
    </source>
</evidence>
<dbReference type="PRINTS" id="PR01434">
    <property type="entry name" value="NADHDHGNASE5"/>
</dbReference>
<feature type="transmembrane region" description="Helical" evidence="6">
    <location>
        <begin position="336"/>
        <end position="357"/>
    </location>
</feature>
<evidence type="ECO:0000256" key="1">
    <source>
        <dbReference type="ARBA" id="ARBA00004127"/>
    </source>
</evidence>
<gene>
    <name evidence="9" type="ORF">ACFQ21_11010</name>
</gene>
<feature type="transmembrane region" description="Helical" evidence="6">
    <location>
        <begin position="85"/>
        <end position="109"/>
    </location>
</feature>
<dbReference type="InterPro" id="IPR018393">
    <property type="entry name" value="NADHpl_OxRdtase_5_subgr"/>
</dbReference>
<feature type="domain" description="NADH-Ubiquinone oxidoreductase (complex I) chain 5 N-terminal" evidence="8">
    <location>
        <begin position="75"/>
        <end position="125"/>
    </location>
</feature>
<dbReference type="Pfam" id="PF00361">
    <property type="entry name" value="Proton_antipo_M"/>
    <property type="match status" value="1"/>
</dbReference>
<feature type="transmembrane region" description="Helical" evidence="6">
    <location>
        <begin position="631"/>
        <end position="647"/>
    </location>
</feature>
<feature type="transmembrane region" description="Helical" evidence="6">
    <location>
        <begin position="220"/>
        <end position="242"/>
    </location>
</feature>
<feature type="transmembrane region" description="Helical" evidence="6">
    <location>
        <begin position="146"/>
        <end position="166"/>
    </location>
</feature>
<keyword evidence="10" id="KW-1185">Reference proteome</keyword>
<evidence type="ECO:0000313" key="9">
    <source>
        <dbReference type="EMBL" id="MFD0999839.1"/>
    </source>
</evidence>
<evidence type="ECO:0000256" key="6">
    <source>
        <dbReference type="SAM" id="Phobius"/>
    </source>
</evidence>
<dbReference type="InterPro" id="IPR003945">
    <property type="entry name" value="NU5C-like"/>
</dbReference>
<comment type="caution">
    <text evidence="9">The sequence shown here is derived from an EMBL/GenBank/DDBJ whole genome shotgun (WGS) entry which is preliminary data.</text>
</comment>
<dbReference type="EMBL" id="JBHTKA010000003">
    <property type="protein sequence ID" value="MFD0999839.1"/>
    <property type="molecule type" value="Genomic_DNA"/>
</dbReference>
<feature type="transmembrane region" description="Helical" evidence="6">
    <location>
        <begin position="470"/>
        <end position="488"/>
    </location>
</feature>
<feature type="transmembrane region" description="Helical" evidence="6">
    <location>
        <begin position="121"/>
        <end position="140"/>
    </location>
</feature>
<dbReference type="NCBIfam" id="TIGR01974">
    <property type="entry name" value="NDH_I_L"/>
    <property type="match status" value="1"/>
</dbReference>
<comment type="subcellular location">
    <subcellularLocation>
        <location evidence="1">Endomembrane system</location>
        <topology evidence="1">Multi-pass membrane protein</topology>
    </subcellularLocation>
    <subcellularLocation>
        <location evidence="5">Membrane</location>
        <topology evidence="5">Multi-pass membrane protein</topology>
    </subcellularLocation>
</comment>
<dbReference type="PANTHER" id="PTHR42829">
    <property type="entry name" value="NADH-UBIQUINONE OXIDOREDUCTASE CHAIN 5"/>
    <property type="match status" value="1"/>
</dbReference>
<feature type="transmembrane region" description="Helical" evidence="6">
    <location>
        <begin position="280"/>
        <end position="301"/>
    </location>
</feature>
<dbReference type="RefSeq" id="WP_377578897.1">
    <property type="nucleotide sequence ID" value="NZ_JBHTKA010000003.1"/>
</dbReference>
<dbReference type="Gene3D" id="1.20.5.2700">
    <property type="match status" value="1"/>
</dbReference>
<organism evidence="9 10">
    <name type="scientific">Ohtaekwangia kribbensis</name>
    <dbReference type="NCBI Taxonomy" id="688913"/>
    <lineage>
        <taxon>Bacteria</taxon>
        <taxon>Pseudomonadati</taxon>
        <taxon>Bacteroidota</taxon>
        <taxon>Cytophagia</taxon>
        <taxon>Cytophagales</taxon>
        <taxon>Fulvivirgaceae</taxon>
        <taxon>Ohtaekwangia</taxon>
    </lineage>
</organism>
<evidence type="ECO:0000256" key="5">
    <source>
        <dbReference type="RuleBase" id="RU000320"/>
    </source>
</evidence>
<feature type="transmembrane region" description="Helical" evidence="6">
    <location>
        <begin position="178"/>
        <end position="200"/>
    </location>
</feature>
<dbReference type="InterPro" id="IPR001516">
    <property type="entry name" value="Proton_antipo_N"/>
</dbReference>
<proteinExistence type="predicted"/>
<evidence type="ECO:0000256" key="2">
    <source>
        <dbReference type="ARBA" id="ARBA00022692"/>
    </source>
</evidence>
<keyword evidence="2 5" id="KW-0812">Transmembrane</keyword>
<feature type="domain" description="NADH:quinone oxidoreductase/Mrp antiporter transmembrane" evidence="7">
    <location>
        <begin position="141"/>
        <end position="432"/>
    </location>
</feature>
<feature type="transmembrane region" description="Helical" evidence="6">
    <location>
        <begin position="6"/>
        <end position="29"/>
    </location>
</feature>
<dbReference type="Proteomes" id="UP001597112">
    <property type="component" value="Unassembled WGS sequence"/>
</dbReference>
<feature type="transmembrane region" description="Helical" evidence="6">
    <location>
        <begin position="308"/>
        <end position="330"/>
    </location>
</feature>
<sequence length="648" mass="71571">MPETQTHYTTFFEVCLLLVVLLPLVSFVVSGRIPQRYSWVVTFTAPLFLLISAIGAIYIFTAVWHHQPYIARVNWFTIGGTLVSAGVYLNDIAALMLLVVTFISFLVHLYSTGYMAGDAGLTRYFAMLGFFTFSMLGIVLADSLLLMFVFWELVGFSSYMLIGHWTEKDEAAAAAKKAFLLNRIGDAGFLVGLMLIWAYTGTFDIVQLSDINEVFSWQTAASLCLFAGVIGKSAQFPLLTWLPDAMEGPTPVSALIHAATMVAAGVFLLARVYFLFTPAALDVIAGIGILTALMAALSALVQFDIKKILAYSTISQLGLMVAAIGAGAPAAAMLHLFTHAFFKAGLFLGAGIIIHVLHQAQQQAHEHFNVQDIRNLGGLRKKLPFTFCAFVICGCALAGIPFFSGFLSKDAILTAITHWKGDGFSWKWIVLASAFIVSFLTVIYTFRMIWTVFMGEEKRTASLPVVEPPVIMRGPVAILAVCSVWLLVDINPVNFEGWLFNTLHADGNFHIGIISIVSALWVILAVSVAYFMFRSKTIHDDLLLNNFYLDKLYFKIVGNPSWRLAVFTDYFDRRWIDGFIHASAYAQVTVSHLVGWFDRAIVDGTVNGIASLSRGVGNFTRSFQGGKIQSYILWAILAIIIFLIWILF</sequence>
<reference evidence="10" key="1">
    <citation type="journal article" date="2019" name="Int. J. Syst. Evol. Microbiol.">
        <title>The Global Catalogue of Microorganisms (GCM) 10K type strain sequencing project: providing services to taxonomists for standard genome sequencing and annotation.</title>
        <authorList>
            <consortium name="The Broad Institute Genomics Platform"/>
            <consortium name="The Broad Institute Genome Sequencing Center for Infectious Disease"/>
            <person name="Wu L."/>
            <person name="Ma J."/>
        </authorList>
    </citation>
    <scope>NUCLEOTIDE SEQUENCE [LARGE SCALE GENOMIC DNA]</scope>
    <source>
        <strain evidence="10">CCUG 58938</strain>
    </source>
</reference>
<feature type="transmembrane region" description="Helical" evidence="6">
    <location>
        <begin position="383"/>
        <end position="408"/>
    </location>
</feature>
<accession>A0ABW3K154</accession>
<dbReference type="InterPro" id="IPR001750">
    <property type="entry name" value="ND/Mrp_TM"/>
</dbReference>
<protein>
    <submittedName>
        <fullName evidence="9">NADH-quinone oxidoreductase subunit L</fullName>
    </submittedName>
</protein>
<name>A0ABW3K154_9BACT</name>
<evidence type="ECO:0000259" key="7">
    <source>
        <dbReference type="Pfam" id="PF00361"/>
    </source>
</evidence>
<keyword evidence="4 6" id="KW-0472">Membrane</keyword>
<feature type="transmembrane region" description="Helical" evidence="6">
    <location>
        <begin position="254"/>
        <end position="274"/>
    </location>
</feature>
<feature type="transmembrane region" description="Helical" evidence="6">
    <location>
        <begin position="428"/>
        <end position="450"/>
    </location>
</feature>
<feature type="transmembrane region" description="Helical" evidence="6">
    <location>
        <begin position="508"/>
        <end position="533"/>
    </location>
</feature>
<feature type="transmembrane region" description="Helical" evidence="6">
    <location>
        <begin position="41"/>
        <end position="65"/>
    </location>
</feature>
<evidence type="ECO:0000259" key="8">
    <source>
        <dbReference type="Pfam" id="PF00662"/>
    </source>
</evidence>
<keyword evidence="3 6" id="KW-1133">Transmembrane helix</keyword>
<evidence type="ECO:0000256" key="4">
    <source>
        <dbReference type="ARBA" id="ARBA00023136"/>
    </source>
</evidence>
<dbReference type="PANTHER" id="PTHR42829:SF2">
    <property type="entry name" value="NADH-UBIQUINONE OXIDOREDUCTASE CHAIN 5"/>
    <property type="match status" value="1"/>
</dbReference>